<dbReference type="PANTHER" id="PTHR32196:SF69">
    <property type="entry name" value="BRANCHED-CHAIN AMINO ACID TRANSPORT SYSTEM, PERMEASE PROTEIN"/>
    <property type="match status" value="1"/>
</dbReference>
<dbReference type="InterPro" id="IPR001851">
    <property type="entry name" value="ABC_transp_permease"/>
</dbReference>
<dbReference type="InParanoid" id="U2E8E8"/>
<evidence type="ECO:0000256" key="6">
    <source>
        <dbReference type="SAM" id="Phobius"/>
    </source>
</evidence>
<keyword evidence="8" id="KW-1185">Reference proteome</keyword>
<accession>U2E8E8</accession>
<dbReference type="Pfam" id="PF02653">
    <property type="entry name" value="BPD_transp_2"/>
    <property type="match status" value="1"/>
</dbReference>
<reference evidence="7 8" key="1">
    <citation type="journal article" date="2011" name="J. Bacteriol.">
        <title>Genome sequence of Haloplasma contractile, an unusual contractile bacterium from a deep-sea anoxic brine lake.</title>
        <authorList>
            <person name="Antunes A."/>
            <person name="Alam I."/>
            <person name="El Dorry H."/>
            <person name="Siam R."/>
            <person name="Robertson A."/>
            <person name="Bajic V.B."/>
            <person name="Stingl U."/>
        </authorList>
    </citation>
    <scope>NUCLEOTIDE SEQUENCE [LARGE SCALE GENOMIC DNA]</scope>
    <source>
        <strain evidence="7 8">SSD-17B</strain>
    </source>
</reference>
<evidence type="ECO:0000256" key="3">
    <source>
        <dbReference type="ARBA" id="ARBA00022692"/>
    </source>
</evidence>
<evidence type="ECO:0000256" key="4">
    <source>
        <dbReference type="ARBA" id="ARBA00022989"/>
    </source>
</evidence>
<dbReference type="GO" id="GO:0022857">
    <property type="term" value="F:transmembrane transporter activity"/>
    <property type="evidence" value="ECO:0007669"/>
    <property type="project" value="InterPro"/>
</dbReference>
<dbReference type="GO" id="GO:0005886">
    <property type="term" value="C:plasma membrane"/>
    <property type="evidence" value="ECO:0007669"/>
    <property type="project" value="UniProtKB-SubCell"/>
</dbReference>
<feature type="transmembrane region" description="Helical" evidence="6">
    <location>
        <begin position="165"/>
        <end position="191"/>
    </location>
</feature>
<evidence type="ECO:0000313" key="8">
    <source>
        <dbReference type="Proteomes" id="UP000005707"/>
    </source>
</evidence>
<name>U2E8E8_9MOLU</name>
<evidence type="ECO:0000256" key="1">
    <source>
        <dbReference type="ARBA" id="ARBA00004651"/>
    </source>
</evidence>
<dbReference type="AlphaFoldDB" id="U2E8E8"/>
<comment type="subcellular location">
    <subcellularLocation>
        <location evidence="1">Cell membrane</location>
        <topology evidence="1">Multi-pass membrane protein</topology>
    </subcellularLocation>
</comment>
<keyword evidence="3 6" id="KW-0812">Transmembrane</keyword>
<dbReference type="OrthoDB" id="9778389at2"/>
<keyword evidence="2" id="KW-1003">Cell membrane</keyword>
<evidence type="ECO:0000256" key="2">
    <source>
        <dbReference type="ARBA" id="ARBA00022475"/>
    </source>
</evidence>
<dbReference type="STRING" id="1033810.HLPCO_002735"/>
<keyword evidence="4 6" id="KW-1133">Transmembrane helix</keyword>
<feature type="transmembrane region" description="Helical" evidence="6">
    <location>
        <begin position="197"/>
        <end position="216"/>
    </location>
</feature>
<dbReference type="eggNOG" id="COG4120">
    <property type="taxonomic scope" value="Bacteria"/>
</dbReference>
<gene>
    <name evidence="7" type="ORF">HLPCO_002735</name>
</gene>
<dbReference type="EMBL" id="AFNU02000014">
    <property type="protein sequence ID" value="ERJ11166.1"/>
    <property type="molecule type" value="Genomic_DNA"/>
</dbReference>
<feature type="transmembrane region" description="Helical" evidence="6">
    <location>
        <begin position="87"/>
        <end position="106"/>
    </location>
</feature>
<feature type="transmembrane region" description="Helical" evidence="6">
    <location>
        <begin position="12"/>
        <end position="29"/>
    </location>
</feature>
<dbReference type="CDD" id="cd06574">
    <property type="entry name" value="TM_PBP1_branched-chain-AA_like"/>
    <property type="match status" value="1"/>
</dbReference>
<organism evidence="7 8">
    <name type="scientific">Haloplasma contractile SSD-17B</name>
    <dbReference type="NCBI Taxonomy" id="1033810"/>
    <lineage>
        <taxon>Bacteria</taxon>
        <taxon>Bacillati</taxon>
        <taxon>Mycoplasmatota</taxon>
        <taxon>Mollicutes</taxon>
        <taxon>Haloplasmatales</taxon>
        <taxon>Haloplasmataceae</taxon>
        <taxon>Haloplasma</taxon>
    </lineage>
</organism>
<evidence type="ECO:0000256" key="5">
    <source>
        <dbReference type="ARBA" id="ARBA00023136"/>
    </source>
</evidence>
<comment type="caution">
    <text evidence="7">The sequence shown here is derived from an EMBL/GenBank/DDBJ whole genome shotgun (WGS) entry which is preliminary data.</text>
</comment>
<feature type="transmembrane region" description="Helical" evidence="6">
    <location>
        <begin position="126"/>
        <end position="144"/>
    </location>
</feature>
<dbReference type="RefSeq" id="WP_008824647.1">
    <property type="nucleotide sequence ID" value="NZ_AFNU02000014.1"/>
</dbReference>
<dbReference type="PANTHER" id="PTHR32196">
    <property type="entry name" value="ABC TRANSPORTER PERMEASE PROTEIN YPHD-RELATED-RELATED"/>
    <property type="match status" value="1"/>
</dbReference>
<dbReference type="Proteomes" id="UP000005707">
    <property type="component" value="Unassembled WGS sequence"/>
</dbReference>
<proteinExistence type="predicted"/>
<sequence>MFGLGVSVLEQGLIFGIMALGVYITYRILNFPDLSVDGTFTLGAFIVATLLINGVNPYLATIYASLGGMLAGLVTGILHVYLKITNLLSGILVMIGLYSLNLRISGKKPNMALFNVNTIYENYNKLIIIIIAVVLVKIVLDLFLKTNLGMVLRTTGDNPKLITSLGVDIGFMKLIGLMLSNGLVAFAGAMLAQQQRFVEIGMGMGTIVVGLAAVIIGETIFGQIRPLAFTSTVILGALVYKISQIVTYQLGFEASDFKLISALLIVTALGIHNRKDLFKIRNKRKNKKSSSQLKERGEIAC</sequence>
<reference evidence="7 8" key="2">
    <citation type="journal article" date="2013" name="PLoS ONE">
        <title>INDIGO - INtegrated Data Warehouse of MIcrobial GenOmes with Examples from the Red Sea Extremophiles.</title>
        <authorList>
            <person name="Alam I."/>
            <person name="Antunes A."/>
            <person name="Kamau A.A."/>
            <person name="Ba Alawi W."/>
            <person name="Kalkatawi M."/>
            <person name="Stingl U."/>
            <person name="Bajic V.B."/>
        </authorList>
    </citation>
    <scope>NUCLEOTIDE SEQUENCE [LARGE SCALE GENOMIC DNA]</scope>
    <source>
        <strain evidence="7 8">SSD-17B</strain>
    </source>
</reference>
<protein>
    <submittedName>
        <fullName evidence="7">ABC transporter permease protein</fullName>
    </submittedName>
</protein>
<keyword evidence="5 6" id="KW-0472">Membrane</keyword>
<evidence type="ECO:0000313" key="7">
    <source>
        <dbReference type="EMBL" id="ERJ11166.1"/>
    </source>
</evidence>
<feature type="transmembrane region" description="Helical" evidence="6">
    <location>
        <begin position="36"/>
        <end position="55"/>
    </location>
</feature>